<evidence type="ECO:0000256" key="1">
    <source>
        <dbReference type="RuleBase" id="RU000628"/>
    </source>
</evidence>
<comment type="similarity">
    <text evidence="1">Belongs to the plant LTP family.</text>
</comment>
<keyword evidence="1" id="KW-0813">Transport</keyword>
<keyword evidence="1" id="KW-0446">Lipid-binding</keyword>
<gene>
    <name evidence="4" type="ORF">MUK42_37377</name>
</gene>
<dbReference type="SUPFAM" id="SSF47699">
    <property type="entry name" value="Bifunctional inhibitor/lipid-transfer protein/seed storage 2S albumin"/>
    <property type="match status" value="1"/>
</dbReference>
<dbReference type="SMART" id="SM00499">
    <property type="entry name" value="AAI"/>
    <property type="match status" value="1"/>
</dbReference>
<dbReference type="InterPro" id="IPR036312">
    <property type="entry name" value="Bifun_inhib/LTP/seed_sf"/>
</dbReference>
<dbReference type="OrthoDB" id="770678at2759"/>
<keyword evidence="5" id="KW-1185">Reference proteome</keyword>
<dbReference type="Pfam" id="PF00234">
    <property type="entry name" value="Tryp_alpha_amyl"/>
    <property type="match status" value="1"/>
</dbReference>
<evidence type="ECO:0000256" key="2">
    <source>
        <dbReference type="SAM" id="SignalP"/>
    </source>
</evidence>
<keyword evidence="2" id="KW-0732">Signal</keyword>
<name>A0A9E7FHF3_9LILI</name>
<organism evidence="4 5">
    <name type="scientific">Musa troglodytarum</name>
    <name type="common">fe'i banana</name>
    <dbReference type="NCBI Taxonomy" id="320322"/>
    <lineage>
        <taxon>Eukaryota</taxon>
        <taxon>Viridiplantae</taxon>
        <taxon>Streptophyta</taxon>
        <taxon>Embryophyta</taxon>
        <taxon>Tracheophyta</taxon>
        <taxon>Spermatophyta</taxon>
        <taxon>Magnoliopsida</taxon>
        <taxon>Liliopsida</taxon>
        <taxon>Zingiberales</taxon>
        <taxon>Musaceae</taxon>
        <taxon>Musa</taxon>
    </lineage>
</organism>
<dbReference type="CDD" id="cd01960">
    <property type="entry name" value="nsLTP1"/>
    <property type="match status" value="1"/>
</dbReference>
<dbReference type="PRINTS" id="PR00382">
    <property type="entry name" value="LIPIDTRNSFER"/>
</dbReference>
<sequence length="119" mass="11797">MARSGALLPLALALLLLLLVTAPRVTPAITCGQVTSALSPCIPYATGKGALTSGCCNGVKNLNSASKTSADRKAACNCIKSLIARVAGVNNGVVSGIPGKCGVSIPLTISPSTDCSKVT</sequence>
<reference evidence="4" key="1">
    <citation type="submission" date="2022-05" db="EMBL/GenBank/DDBJ databases">
        <title>The Musa troglodytarum L. genome provides insights into the mechanism of non-climacteric behaviour and enrichment of carotenoids.</title>
        <authorList>
            <person name="Wang J."/>
        </authorList>
    </citation>
    <scope>NUCLEOTIDE SEQUENCE</scope>
    <source>
        <tissue evidence="4">Leaf</tissue>
    </source>
</reference>
<accession>A0A9E7FHF3</accession>
<dbReference type="InterPro" id="IPR016140">
    <property type="entry name" value="Bifunc_inhib/LTP/seed_store"/>
</dbReference>
<comment type="function">
    <text evidence="1">Plant non-specific lipid-transfer proteins transfer phospholipids as well as galactolipids across membranes. May play a role in wax or cutin deposition in the cell walls of expanding epidermal cells and certain secretory tissues.</text>
</comment>
<feature type="signal peptide" evidence="2">
    <location>
        <begin position="1"/>
        <end position="27"/>
    </location>
</feature>
<dbReference type="InterPro" id="IPR000528">
    <property type="entry name" value="Plant_nsLTP"/>
</dbReference>
<dbReference type="PANTHER" id="PTHR33076">
    <property type="entry name" value="NON-SPECIFIC LIPID-TRANSFER PROTEIN 2-RELATED"/>
    <property type="match status" value="1"/>
</dbReference>
<feature type="chain" id="PRO_5038935384" description="Non-specific lipid-transfer protein" evidence="2">
    <location>
        <begin position="28"/>
        <end position="119"/>
    </location>
</feature>
<evidence type="ECO:0000313" key="4">
    <source>
        <dbReference type="EMBL" id="URD95182.1"/>
    </source>
</evidence>
<evidence type="ECO:0000313" key="5">
    <source>
        <dbReference type="Proteomes" id="UP001055439"/>
    </source>
</evidence>
<evidence type="ECO:0000259" key="3">
    <source>
        <dbReference type="SMART" id="SM00499"/>
    </source>
</evidence>
<dbReference type="GO" id="GO:0006869">
    <property type="term" value="P:lipid transport"/>
    <property type="evidence" value="ECO:0007669"/>
    <property type="project" value="InterPro"/>
</dbReference>
<dbReference type="AlphaFoldDB" id="A0A9E7FHF3"/>
<dbReference type="Gene3D" id="1.10.110.10">
    <property type="entry name" value="Plant lipid-transfer and hydrophobic proteins"/>
    <property type="match status" value="1"/>
</dbReference>
<feature type="domain" description="Bifunctional inhibitor/plant lipid transfer protein/seed storage helical" evidence="3">
    <location>
        <begin position="31"/>
        <end position="115"/>
    </location>
</feature>
<proteinExistence type="inferred from homology"/>
<protein>
    <recommendedName>
        <fullName evidence="1">Non-specific lipid-transfer protein</fullName>
    </recommendedName>
</protein>
<dbReference type="EMBL" id="CP097506">
    <property type="protein sequence ID" value="URD95182.1"/>
    <property type="molecule type" value="Genomic_DNA"/>
</dbReference>
<dbReference type="GO" id="GO:0008289">
    <property type="term" value="F:lipid binding"/>
    <property type="evidence" value="ECO:0007669"/>
    <property type="project" value="UniProtKB-KW"/>
</dbReference>
<dbReference type="PROSITE" id="PS00597">
    <property type="entry name" value="PLANT_LTP"/>
    <property type="match status" value="1"/>
</dbReference>
<dbReference type="Proteomes" id="UP001055439">
    <property type="component" value="Chromosome 4"/>
</dbReference>